<evidence type="ECO:0000313" key="1">
    <source>
        <dbReference type="EMBL" id="MDQ9556774.1"/>
    </source>
</evidence>
<sequence>PGAAMLNLADAYVNRRAFRPPPPVTPPPAKASGLHDCGDVAPIGVLNPPRVAGRRHPFLQCGVGAGAV</sequence>
<protein>
    <submittedName>
        <fullName evidence="1">Uncharacterized protein</fullName>
    </submittedName>
</protein>
<proteinExistence type="predicted"/>
<name>A0ABD5BJP0_SERMA</name>
<gene>
    <name evidence="1" type="ORF">RF091_14790</name>
</gene>
<dbReference type="RefSeq" id="WP_309213058.1">
    <property type="nucleotide sequence ID" value="NZ_JAVIPQ010000238.1"/>
</dbReference>
<feature type="non-terminal residue" evidence="1">
    <location>
        <position position="1"/>
    </location>
</feature>
<organism evidence="1 2">
    <name type="scientific">Serratia marcescens</name>
    <dbReference type="NCBI Taxonomy" id="615"/>
    <lineage>
        <taxon>Bacteria</taxon>
        <taxon>Pseudomonadati</taxon>
        <taxon>Pseudomonadota</taxon>
        <taxon>Gammaproteobacteria</taxon>
        <taxon>Enterobacterales</taxon>
        <taxon>Yersiniaceae</taxon>
        <taxon>Serratia</taxon>
    </lineage>
</organism>
<dbReference type="EMBL" id="JAVIPQ010000238">
    <property type="protein sequence ID" value="MDQ9556774.1"/>
    <property type="molecule type" value="Genomic_DNA"/>
</dbReference>
<comment type="caution">
    <text evidence="1">The sequence shown here is derived from an EMBL/GenBank/DDBJ whole genome shotgun (WGS) entry which is preliminary data.</text>
</comment>
<dbReference type="AlphaFoldDB" id="A0ABD5BJP0"/>
<accession>A0ABD5BJP0</accession>
<reference evidence="1 2" key="1">
    <citation type="submission" date="2023-07" db="EMBL/GenBank/DDBJ databases">
        <title>Pathogens genome sequencing project 196.</title>
        <authorList>
            <person name="Cao X."/>
        </authorList>
    </citation>
    <scope>NUCLEOTIDE SEQUENCE [LARGE SCALE GENOMIC DNA]</scope>
    <source>
        <strain evidence="1 2">SM41</strain>
    </source>
</reference>
<evidence type="ECO:0000313" key="2">
    <source>
        <dbReference type="Proteomes" id="UP001234811"/>
    </source>
</evidence>
<dbReference type="Proteomes" id="UP001234811">
    <property type="component" value="Unassembled WGS sequence"/>
</dbReference>